<evidence type="ECO:0000313" key="4">
    <source>
        <dbReference type="Proteomes" id="UP000232149"/>
    </source>
</evidence>
<dbReference type="Proteomes" id="UP000232188">
    <property type="component" value="Unassembled WGS sequence"/>
</dbReference>
<evidence type="ECO:0000313" key="2">
    <source>
        <dbReference type="EMBL" id="PJZ55325.1"/>
    </source>
</evidence>
<dbReference type="SUPFAM" id="SSF53448">
    <property type="entry name" value="Nucleotide-diphospho-sugar transferases"/>
    <property type="match status" value="1"/>
</dbReference>
<evidence type="ECO:0000259" key="1">
    <source>
        <dbReference type="Pfam" id="PF00535"/>
    </source>
</evidence>
<dbReference type="Proteomes" id="UP000232149">
    <property type="component" value="Unassembled WGS sequence"/>
</dbReference>
<sequence>MQNFPLVSVVIPCYNYGHYIGEAVQSVLAQTYKNYEIIIVDDGSTDGVTLETLNEYQKTYTVKRIDRSGPSVARNFGIELAKGEFILPLDADDLIHKDYLMEAVSAYAKNPSLGIVYCEAEFFGSMHGKWNLPEYKFPEILLDNCIFVSSVFRKSDWKEVGGFNANMKNEWEDYDFWLKLVEKGRNVYRIPRVLFYYRRGHISRSSRSLDRFLPLYMQLYENHKRLYLENIQVLFARHLKAKEFEDQFLILTKNRVVFGLIKLLATTLRLMSALKRKLFDKKH</sequence>
<name>A0A2M9YUX5_9LEPT</name>
<dbReference type="RefSeq" id="WP_100784061.1">
    <property type="nucleotide sequence ID" value="NZ_NPDU01000099.1"/>
</dbReference>
<reference evidence="4 5" key="1">
    <citation type="submission" date="2017-07" db="EMBL/GenBank/DDBJ databases">
        <title>Leptospira spp. isolated from tropical soils.</title>
        <authorList>
            <person name="Thibeaux R."/>
            <person name="Iraola G."/>
            <person name="Ferres I."/>
            <person name="Bierque E."/>
            <person name="Girault D."/>
            <person name="Soupe-Gilbert M.-E."/>
            <person name="Picardeau M."/>
            <person name="Goarant C."/>
        </authorList>
    </citation>
    <scope>NUCLEOTIDE SEQUENCE [LARGE SCALE GENOMIC DNA]</scope>
    <source>
        <strain evidence="2 5">FH2-B-C1</strain>
        <strain evidence="3 4">FH2-B-D1</strain>
    </source>
</reference>
<accession>A0A2M9YUX5</accession>
<dbReference type="InterPro" id="IPR029044">
    <property type="entry name" value="Nucleotide-diphossugar_trans"/>
</dbReference>
<dbReference type="GO" id="GO:0016740">
    <property type="term" value="F:transferase activity"/>
    <property type="evidence" value="ECO:0007669"/>
    <property type="project" value="UniProtKB-KW"/>
</dbReference>
<dbReference type="Pfam" id="PF00535">
    <property type="entry name" value="Glycos_transf_2"/>
    <property type="match status" value="1"/>
</dbReference>
<evidence type="ECO:0000313" key="5">
    <source>
        <dbReference type="Proteomes" id="UP000232188"/>
    </source>
</evidence>
<dbReference type="EMBL" id="NPDU01000099">
    <property type="protein sequence ID" value="PJZ59770.1"/>
    <property type="molecule type" value="Genomic_DNA"/>
</dbReference>
<dbReference type="Gene3D" id="3.90.550.10">
    <property type="entry name" value="Spore Coat Polysaccharide Biosynthesis Protein SpsA, Chain A"/>
    <property type="match status" value="1"/>
</dbReference>
<dbReference type="InterPro" id="IPR050834">
    <property type="entry name" value="Glycosyltransf_2"/>
</dbReference>
<comment type="caution">
    <text evidence="2">The sequence shown here is derived from an EMBL/GenBank/DDBJ whole genome shotgun (WGS) entry which is preliminary data.</text>
</comment>
<proteinExistence type="predicted"/>
<protein>
    <submittedName>
        <fullName evidence="2">Glycosyl transferase</fullName>
    </submittedName>
</protein>
<keyword evidence="4" id="KW-1185">Reference proteome</keyword>
<dbReference type="PANTHER" id="PTHR43685:SF2">
    <property type="entry name" value="GLYCOSYLTRANSFERASE 2-LIKE DOMAIN-CONTAINING PROTEIN"/>
    <property type="match status" value="1"/>
</dbReference>
<dbReference type="InterPro" id="IPR001173">
    <property type="entry name" value="Glyco_trans_2-like"/>
</dbReference>
<dbReference type="AlphaFoldDB" id="A0A2M9YUX5"/>
<dbReference type="EMBL" id="NPDV01000001">
    <property type="protein sequence ID" value="PJZ55325.1"/>
    <property type="molecule type" value="Genomic_DNA"/>
</dbReference>
<dbReference type="PANTHER" id="PTHR43685">
    <property type="entry name" value="GLYCOSYLTRANSFERASE"/>
    <property type="match status" value="1"/>
</dbReference>
<organism evidence="2 5">
    <name type="scientific">Leptospira adleri</name>
    <dbReference type="NCBI Taxonomy" id="2023186"/>
    <lineage>
        <taxon>Bacteria</taxon>
        <taxon>Pseudomonadati</taxon>
        <taxon>Spirochaetota</taxon>
        <taxon>Spirochaetia</taxon>
        <taxon>Leptospirales</taxon>
        <taxon>Leptospiraceae</taxon>
        <taxon>Leptospira</taxon>
    </lineage>
</organism>
<keyword evidence="2" id="KW-0808">Transferase</keyword>
<gene>
    <name evidence="3" type="ORF">CH376_22020</name>
    <name evidence="2" type="ORF">CH380_02135</name>
</gene>
<feature type="domain" description="Glycosyltransferase 2-like" evidence="1">
    <location>
        <begin position="8"/>
        <end position="138"/>
    </location>
</feature>
<evidence type="ECO:0000313" key="3">
    <source>
        <dbReference type="EMBL" id="PJZ59770.1"/>
    </source>
</evidence>